<dbReference type="PANTHER" id="PTHR10656:SF42">
    <property type="entry name" value="CYCLIC GMP-AMP SYNTHASE-LIKE PROTEIN-RELATED"/>
    <property type="match status" value="1"/>
</dbReference>
<keyword evidence="5" id="KW-1185">Reference proteome</keyword>
<organism evidence="3 5">
    <name type="scientific">Didymodactylos carnosus</name>
    <dbReference type="NCBI Taxonomy" id="1234261"/>
    <lineage>
        <taxon>Eukaryota</taxon>
        <taxon>Metazoa</taxon>
        <taxon>Spiralia</taxon>
        <taxon>Gnathifera</taxon>
        <taxon>Rotifera</taxon>
        <taxon>Eurotatoria</taxon>
        <taxon>Bdelloidea</taxon>
        <taxon>Philodinida</taxon>
        <taxon>Philodinidae</taxon>
        <taxon>Didymodactylos</taxon>
    </lineage>
</organism>
<name>A0A813WAE4_9BILA</name>
<dbReference type="Proteomes" id="UP000681722">
    <property type="component" value="Unassembled WGS sequence"/>
</dbReference>
<dbReference type="EMBL" id="CAJNOQ010000955">
    <property type="protein sequence ID" value="CAF0854670.1"/>
    <property type="molecule type" value="Genomic_DNA"/>
</dbReference>
<evidence type="ECO:0000259" key="2">
    <source>
        <dbReference type="Pfam" id="PF20266"/>
    </source>
</evidence>
<evidence type="ECO:0000313" key="4">
    <source>
        <dbReference type="EMBL" id="CAF3642435.1"/>
    </source>
</evidence>
<comment type="similarity">
    <text evidence="1">Belongs to the mab-21 family.</text>
</comment>
<evidence type="ECO:0000313" key="3">
    <source>
        <dbReference type="EMBL" id="CAF0854670.1"/>
    </source>
</evidence>
<proteinExistence type="inferred from homology"/>
<protein>
    <recommendedName>
        <fullName evidence="2">Mab-21-like HhH/H2TH-like domain-containing protein</fullName>
    </recommendedName>
</protein>
<dbReference type="PANTHER" id="PTHR10656">
    <property type="entry name" value="CELL FATE DETERMINING PROTEIN MAB21-RELATED"/>
    <property type="match status" value="1"/>
</dbReference>
<dbReference type="Proteomes" id="UP000663829">
    <property type="component" value="Unassembled WGS sequence"/>
</dbReference>
<comment type="caution">
    <text evidence="3">The sequence shown here is derived from an EMBL/GenBank/DDBJ whole genome shotgun (WGS) entry which is preliminary data.</text>
</comment>
<accession>A0A813WAE4</accession>
<reference evidence="3" key="1">
    <citation type="submission" date="2021-02" db="EMBL/GenBank/DDBJ databases">
        <authorList>
            <person name="Nowell W R."/>
        </authorList>
    </citation>
    <scope>NUCLEOTIDE SEQUENCE</scope>
</reference>
<gene>
    <name evidence="3" type="ORF">GPM918_LOCUS6263</name>
    <name evidence="4" type="ORF">SRO942_LOCUS6263</name>
</gene>
<dbReference type="Pfam" id="PF20266">
    <property type="entry name" value="Mab-21_C"/>
    <property type="match status" value="1"/>
</dbReference>
<sequence length="632" mass="73030">MDQFSSHFVSGSTVEGQSYAKHYCADVQDIDIMLKCGEICSQDDLIPTSVPGFVYVKAQQFPRLLKDLGPNGILCVNGFGLKETHVKHSEALDFCTAQTSVETASVATRTTGIDVEMLHRLFENTLRKVAAQRHKNNRMWSVIHDNFLRRVDIMKEYANLFESHGSLIGHYFTHMLNRGVDFAGPAFGIQLSDDLRGKARAMIDYYLKFKHLVDVKRGHYFRKFGAKHMSSDFDLVPSLQLKFWPHDLLQTIQRLKMNKPQLYEKIQHVYMHVIPKWSKKTDARYSALEFRYSFSAIELIIAQQRSRNEKILSGIARNIYYKYLKQTDKYYIPSYFIKTTVLWMCETQDLTLGGETEYDQITQQLASMWIRFACEKLRCHLCEHYFIDKVNILELYSYASLEDAHRILQEIDYNILSSPAITRPRSLFLPILLQTNTGTTAIAKQLVKSENMMHRCIALTDLPQTDLQHRSILKNHPDGPLTEQDDQHSASSIHNRFKSIFSKFDPSSEFDSFNQSVVDQQLSSPDSSDLYMSVLPHTLRCCLLISHCNTIFKDSTSTLHSSELSSTDPSYECVMTYMMQMYNAILEMYPELRPDVTKFDGSNQSIAEANDYEQGYQFALQDVEYKVRWFVS</sequence>
<dbReference type="EMBL" id="CAJOBC010000955">
    <property type="protein sequence ID" value="CAF3642435.1"/>
    <property type="molecule type" value="Genomic_DNA"/>
</dbReference>
<feature type="domain" description="Mab-21-like HhH/H2TH-like" evidence="2">
    <location>
        <begin position="330"/>
        <end position="408"/>
    </location>
</feature>
<evidence type="ECO:0000313" key="5">
    <source>
        <dbReference type="Proteomes" id="UP000663829"/>
    </source>
</evidence>
<dbReference type="Gene3D" id="1.10.1410.40">
    <property type="match status" value="1"/>
</dbReference>
<dbReference type="AlphaFoldDB" id="A0A813WAE4"/>
<dbReference type="InterPro" id="IPR046906">
    <property type="entry name" value="Mab-21_HhH/H2TH-like"/>
</dbReference>
<evidence type="ECO:0000256" key="1">
    <source>
        <dbReference type="ARBA" id="ARBA00008307"/>
    </source>
</evidence>